<dbReference type="InterPro" id="IPR036291">
    <property type="entry name" value="NAD(P)-bd_dom_sf"/>
</dbReference>
<dbReference type="Pfam" id="PF02800">
    <property type="entry name" value="Gp_dh_C"/>
    <property type="match status" value="1"/>
</dbReference>
<evidence type="ECO:0000256" key="6">
    <source>
        <dbReference type="PIRSR" id="PIRSR000149-3"/>
    </source>
</evidence>
<feature type="active site" description="Nucleophile" evidence="4">
    <location>
        <position position="153"/>
    </location>
</feature>
<dbReference type="InterPro" id="IPR006424">
    <property type="entry name" value="Glyceraldehyde-3-P_DH_1"/>
</dbReference>
<dbReference type="AlphaFoldDB" id="A0A1M5A369"/>
<dbReference type="PROSITE" id="PS00071">
    <property type="entry name" value="GAPDH"/>
    <property type="match status" value="1"/>
</dbReference>
<evidence type="ECO:0000259" key="10">
    <source>
        <dbReference type="SMART" id="SM00846"/>
    </source>
</evidence>
<dbReference type="InterPro" id="IPR020829">
    <property type="entry name" value="GlycerAld_3-P_DH_cat"/>
</dbReference>
<evidence type="ECO:0000256" key="7">
    <source>
        <dbReference type="PIRSR" id="PIRSR000149-4"/>
    </source>
</evidence>
<keyword evidence="12" id="KW-1185">Reference proteome</keyword>
<dbReference type="PRINTS" id="PR00078">
    <property type="entry name" value="G3PDHDRGNASE"/>
</dbReference>
<dbReference type="STRING" id="1121391.SAMN02745206_01620"/>
<comment type="subunit">
    <text evidence="2">Homotetramer.</text>
</comment>
<feature type="binding site" evidence="6">
    <location>
        <position position="316"/>
    </location>
    <ligand>
        <name>NAD(+)</name>
        <dbReference type="ChEBI" id="CHEBI:57540"/>
    </ligand>
</feature>
<evidence type="ECO:0000313" key="11">
    <source>
        <dbReference type="EMBL" id="SHF24779.1"/>
    </source>
</evidence>
<dbReference type="FunFam" id="3.40.50.720:FF:000001">
    <property type="entry name" value="Glyceraldehyde-3-phosphate dehydrogenase"/>
    <property type="match status" value="1"/>
</dbReference>
<evidence type="ECO:0000256" key="5">
    <source>
        <dbReference type="PIRSR" id="PIRSR000149-2"/>
    </source>
</evidence>
<dbReference type="GO" id="GO:0006006">
    <property type="term" value="P:glucose metabolic process"/>
    <property type="evidence" value="ECO:0007669"/>
    <property type="project" value="InterPro"/>
</dbReference>
<dbReference type="SUPFAM" id="SSF51735">
    <property type="entry name" value="NAD(P)-binding Rossmann-fold domains"/>
    <property type="match status" value="1"/>
</dbReference>
<reference evidence="12" key="1">
    <citation type="submission" date="2016-11" db="EMBL/GenBank/DDBJ databases">
        <authorList>
            <person name="Varghese N."/>
            <person name="Submissions S."/>
        </authorList>
    </citation>
    <scope>NUCLEOTIDE SEQUENCE [LARGE SCALE GENOMIC DNA]</scope>
    <source>
        <strain evidence="12">DSM 9756</strain>
    </source>
</reference>
<dbReference type="NCBIfam" id="TIGR01534">
    <property type="entry name" value="GAPDH-I"/>
    <property type="match status" value="1"/>
</dbReference>
<feature type="binding site" evidence="6">
    <location>
        <position position="35"/>
    </location>
    <ligand>
        <name>NAD(+)</name>
        <dbReference type="ChEBI" id="CHEBI:57540"/>
    </ligand>
</feature>
<feature type="binding site" evidence="5">
    <location>
        <begin position="152"/>
        <end position="154"/>
    </location>
    <ligand>
        <name>D-glyceraldehyde 3-phosphate</name>
        <dbReference type="ChEBI" id="CHEBI:59776"/>
    </ligand>
</feature>
<dbReference type="OrthoDB" id="9803304at2"/>
<dbReference type="GO" id="GO:0016620">
    <property type="term" value="F:oxidoreductase activity, acting on the aldehyde or oxo group of donors, NAD or NADP as acceptor"/>
    <property type="evidence" value="ECO:0007669"/>
    <property type="project" value="InterPro"/>
</dbReference>
<evidence type="ECO:0000256" key="2">
    <source>
        <dbReference type="ARBA" id="ARBA00011881"/>
    </source>
</evidence>
<protein>
    <recommendedName>
        <fullName evidence="9">Glyceraldehyde-3-phosphate dehydrogenase</fullName>
        <ecNumber evidence="9">1.2.1.-</ecNumber>
    </recommendedName>
</protein>
<feature type="binding site" evidence="6">
    <location>
        <begin position="12"/>
        <end position="13"/>
    </location>
    <ligand>
        <name>NAD(+)</name>
        <dbReference type="ChEBI" id="CHEBI:57540"/>
    </ligand>
</feature>
<name>A0A1M5A369_9BACT</name>
<dbReference type="GO" id="GO:0050661">
    <property type="term" value="F:NADP binding"/>
    <property type="evidence" value="ECO:0007669"/>
    <property type="project" value="InterPro"/>
</dbReference>
<feature type="domain" description="Glyceraldehyde 3-phosphate dehydrogenase NAD(P) binding" evidence="10">
    <location>
        <begin position="3"/>
        <end position="153"/>
    </location>
</feature>
<dbReference type="FunFam" id="3.30.360.10:FF:000002">
    <property type="entry name" value="Glyceraldehyde-3-phosphate dehydrogenase"/>
    <property type="match status" value="1"/>
</dbReference>
<dbReference type="CDD" id="cd18126">
    <property type="entry name" value="GAPDH_I_C"/>
    <property type="match status" value="1"/>
</dbReference>
<proteinExistence type="inferred from homology"/>
<dbReference type="EMBL" id="FQVB01000013">
    <property type="protein sequence ID" value="SHF24779.1"/>
    <property type="molecule type" value="Genomic_DNA"/>
</dbReference>
<sequence>MSVRVAINGFGRIGRMVFRANVDRGWPLDVAAVNDLGSPNDLAHLLRYDSVHGRWGKDVRAEGDRLVVDGRPVQCLQVADPAQAPWRDLKVDIVLETSGRFRDRDSCVKHLNAGARKVIVGAPGKGLDATFVMGVNHDQYDPQNHNLVSNASCTTNCLAPIVRVLHDRFGIEHGLMTTVHSYTMDQRLLDALHKDRRRMRAAALSMVPTTTGAAVAVAEVIPELKGRLDGMAIRVPTANVSLVDLVCRVETATTAEAVNAALKEAAEGPLKGILQFVEEELVSVDFNHTAYSSSVDASLTKVLDGHLVKVLSWYDNEFGYSNRMVDLAVFMGEKLAG</sequence>
<evidence type="ECO:0000256" key="9">
    <source>
        <dbReference type="RuleBase" id="RU361160"/>
    </source>
</evidence>
<dbReference type="PANTHER" id="PTHR43148">
    <property type="entry name" value="GLYCERALDEHYDE-3-PHOSPHATE DEHYDROGENASE 2"/>
    <property type="match status" value="1"/>
</dbReference>
<keyword evidence="3 9" id="KW-0560">Oxidoreductase</keyword>
<dbReference type="InterPro" id="IPR020830">
    <property type="entry name" value="GlycerAld_3-P_DH_AS"/>
</dbReference>
<comment type="similarity">
    <text evidence="1 8">Belongs to the glyceraldehyde-3-phosphate dehydrogenase family.</text>
</comment>
<keyword evidence="6" id="KW-0520">NAD</keyword>
<dbReference type="InterPro" id="IPR020828">
    <property type="entry name" value="GlycerAld_3-P_DH_NAD(P)-bd"/>
</dbReference>
<feature type="binding site" evidence="5">
    <location>
        <position position="183"/>
    </location>
    <ligand>
        <name>D-glyceraldehyde 3-phosphate</name>
        <dbReference type="ChEBI" id="CHEBI:59776"/>
    </ligand>
</feature>
<dbReference type="EC" id="1.2.1.-" evidence="9"/>
<dbReference type="Gene3D" id="3.40.50.720">
    <property type="entry name" value="NAD(P)-binding Rossmann-like Domain"/>
    <property type="match status" value="1"/>
</dbReference>
<gene>
    <name evidence="11" type="ORF">SAMN02745206_01620</name>
</gene>
<evidence type="ECO:0000256" key="8">
    <source>
        <dbReference type="RuleBase" id="RU000397"/>
    </source>
</evidence>
<dbReference type="SMART" id="SM00846">
    <property type="entry name" value="Gp_dh_N"/>
    <property type="match status" value="1"/>
</dbReference>
<dbReference type="Pfam" id="PF00044">
    <property type="entry name" value="Gp_dh_N"/>
    <property type="match status" value="1"/>
</dbReference>
<dbReference type="CDD" id="cd05214">
    <property type="entry name" value="GAPDH_I_N"/>
    <property type="match status" value="1"/>
</dbReference>
<dbReference type="Gene3D" id="3.30.360.10">
    <property type="entry name" value="Dihydrodipicolinate Reductase, domain 2"/>
    <property type="match status" value="1"/>
</dbReference>
<dbReference type="RefSeq" id="WP_073038484.1">
    <property type="nucleotide sequence ID" value="NZ_FQVB01000013.1"/>
</dbReference>
<dbReference type="SUPFAM" id="SSF55347">
    <property type="entry name" value="Glyceraldehyde-3-phosphate dehydrogenase-like, C-terminal domain"/>
    <property type="match status" value="1"/>
</dbReference>
<feature type="site" description="Activates thiol group during catalysis" evidence="7">
    <location>
        <position position="180"/>
    </location>
</feature>
<feature type="binding site" evidence="5">
    <location>
        <begin position="211"/>
        <end position="212"/>
    </location>
    <ligand>
        <name>D-glyceraldehyde 3-phosphate</name>
        <dbReference type="ChEBI" id="CHEBI:59776"/>
    </ligand>
</feature>
<dbReference type="InterPro" id="IPR020831">
    <property type="entry name" value="GlycerAld/Erythrose_P_DH"/>
</dbReference>
<accession>A0A1M5A369</accession>
<keyword evidence="6" id="KW-0547">Nucleotide-binding</keyword>
<feature type="binding site" evidence="5">
    <location>
        <position position="234"/>
    </location>
    <ligand>
        <name>D-glyceraldehyde 3-phosphate</name>
        <dbReference type="ChEBI" id="CHEBI:59776"/>
    </ligand>
</feature>
<organism evidence="11 12">
    <name type="scientific">Desulfacinum infernum DSM 9756</name>
    <dbReference type="NCBI Taxonomy" id="1121391"/>
    <lineage>
        <taxon>Bacteria</taxon>
        <taxon>Pseudomonadati</taxon>
        <taxon>Thermodesulfobacteriota</taxon>
        <taxon>Syntrophobacteria</taxon>
        <taxon>Syntrophobacterales</taxon>
        <taxon>Syntrophobacteraceae</taxon>
        <taxon>Desulfacinum</taxon>
    </lineage>
</organism>
<dbReference type="Proteomes" id="UP000184076">
    <property type="component" value="Unassembled WGS sequence"/>
</dbReference>
<evidence type="ECO:0000256" key="3">
    <source>
        <dbReference type="ARBA" id="ARBA00023002"/>
    </source>
</evidence>
<evidence type="ECO:0000256" key="1">
    <source>
        <dbReference type="ARBA" id="ARBA00007406"/>
    </source>
</evidence>
<dbReference type="GO" id="GO:0051287">
    <property type="term" value="F:NAD binding"/>
    <property type="evidence" value="ECO:0007669"/>
    <property type="project" value="InterPro"/>
</dbReference>
<evidence type="ECO:0000313" key="12">
    <source>
        <dbReference type="Proteomes" id="UP000184076"/>
    </source>
</evidence>
<evidence type="ECO:0000256" key="4">
    <source>
        <dbReference type="PIRSR" id="PIRSR000149-1"/>
    </source>
</evidence>
<dbReference type="PIRSF" id="PIRSF000149">
    <property type="entry name" value="GAP_DH"/>
    <property type="match status" value="1"/>
</dbReference>